<keyword evidence="4" id="KW-0175">Coiled coil</keyword>
<proteinExistence type="inferred from homology"/>
<gene>
    <name evidence="6" type="ORF">BQ2448_2823</name>
</gene>
<dbReference type="GO" id="GO:0000445">
    <property type="term" value="C:THO complex part of transcription export complex"/>
    <property type="evidence" value="ECO:0007669"/>
    <property type="project" value="TreeGrafter"/>
</dbReference>
<sequence>MTYTTALDADLPPSQDLLAALQQLSCQLVAARFDTSFSNTTGDATLSVELTTQQAGPIFAALHAWNRKGLGEIAALRDETMDARIKMEEAYLRLQVRGVVRGVLRDENENSRPCVVMQNLMFEKDHLQREILACQLYESEYQHLPLIPEDEFITLAQTSHPKLEEVVEWLDEWTKQNPSHPDPSNALDEALIEDPHQLMLTRLKNEYNQRKRLDRDKKELSAVKAALVKENERKKARLDQLEQRLELFVKSAKTIQTTMHGDESMVAVSSNKLGQDETPAATGTREDGESAKGAEQDDQTASVEEGMVVDEP</sequence>
<comment type="similarity">
    <text evidence="2">Belongs to the THOC5 family.</text>
</comment>
<protein>
    <submittedName>
        <fullName evidence="6">BQ2448_2823 protein</fullName>
    </submittedName>
</protein>
<dbReference type="Proteomes" id="UP000198372">
    <property type="component" value="Unassembled WGS sequence"/>
</dbReference>
<dbReference type="GO" id="GO:0003729">
    <property type="term" value="F:mRNA binding"/>
    <property type="evidence" value="ECO:0007669"/>
    <property type="project" value="TreeGrafter"/>
</dbReference>
<feature type="compositionally biased region" description="Basic and acidic residues" evidence="5">
    <location>
        <begin position="284"/>
        <end position="295"/>
    </location>
</feature>
<evidence type="ECO:0000256" key="4">
    <source>
        <dbReference type="SAM" id="Coils"/>
    </source>
</evidence>
<evidence type="ECO:0000256" key="3">
    <source>
        <dbReference type="ARBA" id="ARBA00023242"/>
    </source>
</evidence>
<dbReference type="AlphaFoldDB" id="A0A238FDI2"/>
<evidence type="ECO:0000256" key="2">
    <source>
        <dbReference type="ARBA" id="ARBA00008044"/>
    </source>
</evidence>
<accession>A0A238FDI2</accession>
<dbReference type="PANTHER" id="PTHR13375">
    <property type="entry name" value="FMS INTERACTING PROTEIN"/>
    <property type="match status" value="1"/>
</dbReference>
<dbReference type="InterPro" id="IPR019163">
    <property type="entry name" value="THO_Thoc5"/>
</dbReference>
<dbReference type="Pfam" id="PF09766">
    <property type="entry name" value="FmiP_Thoc5"/>
    <property type="match status" value="1"/>
</dbReference>
<evidence type="ECO:0000313" key="7">
    <source>
        <dbReference type="Proteomes" id="UP000198372"/>
    </source>
</evidence>
<evidence type="ECO:0000256" key="1">
    <source>
        <dbReference type="ARBA" id="ARBA00004123"/>
    </source>
</evidence>
<comment type="subcellular location">
    <subcellularLocation>
        <location evidence="1">Nucleus</location>
    </subcellularLocation>
</comment>
<evidence type="ECO:0000313" key="6">
    <source>
        <dbReference type="EMBL" id="SCV71235.1"/>
    </source>
</evidence>
<dbReference type="EMBL" id="FMSP01000007">
    <property type="protein sequence ID" value="SCV71235.1"/>
    <property type="molecule type" value="Genomic_DNA"/>
</dbReference>
<dbReference type="PANTHER" id="PTHR13375:SF3">
    <property type="entry name" value="THO COMPLEX SUBUNIT 5 HOMOLOG"/>
    <property type="match status" value="1"/>
</dbReference>
<feature type="region of interest" description="Disordered" evidence="5">
    <location>
        <begin position="268"/>
        <end position="312"/>
    </location>
</feature>
<evidence type="ECO:0000256" key="5">
    <source>
        <dbReference type="SAM" id="MobiDB-lite"/>
    </source>
</evidence>
<reference evidence="7" key="1">
    <citation type="submission" date="2016-09" db="EMBL/GenBank/DDBJ databases">
        <authorList>
            <person name="Jeantristanb JTB J.-T."/>
            <person name="Ricardo R."/>
        </authorList>
    </citation>
    <scope>NUCLEOTIDE SEQUENCE [LARGE SCALE GENOMIC DNA]</scope>
</reference>
<dbReference type="STRING" id="269621.A0A238FDI2"/>
<dbReference type="GO" id="GO:0006406">
    <property type="term" value="P:mRNA export from nucleus"/>
    <property type="evidence" value="ECO:0007669"/>
    <property type="project" value="TreeGrafter"/>
</dbReference>
<name>A0A238FDI2_9BASI</name>
<feature type="coiled-coil region" evidence="4">
    <location>
        <begin position="203"/>
        <end position="251"/>
    </location>
</feature>
<organism evidence="6 7">
    <name type="scientific">Microbotryum intermedium</name>
    <dbReference type="NCBI Taxonomy" id="269621"/>
    <lineage>
        <taxon>Eukaryota</taxon>
        <taxon>Fungi</taxon>
        <taxon>Dikarya</taxon>
        <taxon>Basidiomycota</taxon>
        <taxon>Pucciniomycotina</taxon>
        <taxon>Microbotryomycetes</taxon>
        <taxon>Microbotryales</taxon>
        <taxon>Microbotryaceae</taxon>
        <taxon>Microbotryum</taxon>
    </lineage>
</organism>
<dbReference type="OrthoDB" id="20582at2759"/>
<keyword evidence="7" id="KW-1185">Reference proteome</keyword>
<keyword evidence="3" id="KW-0539">Nucleus</keyword>